<dbReference type="Pfam" id="PF01637">
    <property type="entry name" value="ATPase_2"/>
    <property type="match status" value="1"/>
</dbReference>
<feature type="domain" description="DUF234" evidence="2">
    <location>
        <begin position="313"/>
        <end position="408"/>
    </location>
</feature>
<comment type="caution">
    <text evidence="3">The sequence shown here is derived from an EMBL/GenBank/DDBJ whole genome shotgun (WGS) entry which is preliminary data.</text>
</comment>
<accession>C2L065</accession>
<dbReference type="SUPFAM" id="SSF52540">
    <property type="entry name" value="P-loop containing nucleoside triphosphate hydrolases"/>
    <property type="match status" value="1"/>
</dbReference>
<feature type="domain" description="ATPase" evidence="1">
    <location>
        <begin position="3"/>
        <end position="202"/>
    </location>
</feature>
<dbReference type="STRING" id="585501.HMPREF6123_2134"/>
<dbReference type="Proteomes" id="UP000004121">
    <property type="component" value="Unassembled WGS sequence"/>
</dbReference>
<dbReference type="SUPFAM" id="SSF46785">
    <property type="entry name" value="Winged helix' DNA-binding domain"/>
    <property type="match status" value="1"/>
</dbReference>
<gene>
    <name evidence="3" type="ORF">HMPREF6123_2134</name>
</gene>
<dbReference type="InterPro" id="IPR011335">
    <property type="entry name" value="Restrct_endonuc-II-like"/>
</dbReference>
<evidence type="ECO:0000259" key="2">
    <source>
        <dbReference type="Pfam" id="PF03008"/>
    </source>
</evidence>
<evidence type="ECO:0000313" key="3">
    <source>
        <dbReference type="EMBL" id="EEJ50601.1"/>
    </source>
</evidence>
<dbReference type="RefSeq" id="WP_007157280.1">
    <property type="nucleotide sequence ID" value="NZ_GG668534.1"/>
</dbReference>
<dbReference type="InParanoid" id="C2L065"/>
<dbReference type="eggNOG" id="COG1672">
    <property type="taxonomic scope" value="Bacteria"/>
</dbReference>
<dbReference type="EMBL" id="ACKX01000203">
    <property type="protein sequence ID" value="EEJ50601.1"/>
    <property type="molecule type" value="Genomic_DNA"/>
</dbReference>
<keyword evidence="4" id="KW-1185">Reference proteome</keyword>
<dbReference type="InterPro" id="IPR027417">
    <property type="entry name" value="P-loop_NTPase"/>
</dbReference>
<proteinExistence type="predicted"/>
<dbReference type="Pfam" id="PF03008">
    <property type="entry name" value="DUF234"/>
    <property type="match status" value="1"/>
</dbReference>
<dbReference type="Gene3D" id="3.40.50.300">
    <property type="entry name" value="P-loop containing nucleotide triphosphate hydrolases"/>
    <property type="match status" value="1"/>
</dbReference>
<reference evidence="3 4" key="1">
    <citation type="submission" date="2009-04" db="EMBL/GenBank/DDBJ databases">
        <authorList>
            <person name="Qin X."/>
            <person name="Bachman B."/>
            <person name="Battles P."/>
            <person name="Bell A."/>
            <person name="Bess C."/>
            <person name="Bickham C."/>
            <person name="Chaboub L."/>
            <person name="Chen D."/>
            <person name="Coyle M."/>
            <person name="Deiros D.R."/>
            <person name="Dinh H."/>
            <person name="Forbes L."/>
            <person name="Fowler G."/>
            <person name="Francisco L."/>
            <person name="Fu Q."/>
            <person name="Gubbala S."/>
            <person name="Hale W."/>
            <person name="Han Y."/>
            <person name="Hemphill L."/>
            <person name="Highlander S.K."/>
            <person name="Hirani K."/>
            <person name="Hogues M."/>
            <person name="Jackson L."/>
            <person name="Jakkamsetti A."/>
            <person name="Javaid M."/>
            <person name="Jiang H."/>
            <person name="Korchina V."/>
            <person name="Kovar C."/>
            <person name="Lara F."/>
            <person name="Lee S."/>
            <person name="Mata R."/>
            <person name="Mathew T."/>
            <person name="Moen C."/>
            <person name="Morales K."/>
            <person name="Munidasa M."/>
            <person name="Nazareth L."/>
            <person name="Ngo R."/>
            <person name="Nguyen L."/>
            <person name="Okwuonu G."/>
            <person name="Ongeri F."/>
            <person name="Patil S."/>
            <person name="Petrosino J."/>
            <person name="Pham C."/>
            <person name="Pham P."/>
            <person name="Pu L.-L."/>
            <person name="Puazo M."/>
            <person name="Raj R."/>
            <person name="Reid J."/>
            <person name="Rouhana J."/>
            <person name="Saada N."/>
            <person name="Shang Y."/>
            <person name="Simmons D."/>
            <person name="Thornton R."/>
            <person name="Warren J."/>
            <person name="Weissenberger G."/>
            <person name="Zhang J."/>
            <person name="Zhang L."/>
            <person name="Zhou C."/>
            <person name="Zhu D."/>
            <person name="Muzny D."/>
            <person name="Worley K."/>
            <person name="Gibbs R."/>
        </authorList>
    </citation>
    <scope>NUCLEOTIDE SEQUENCE [LARGE SCALE GENOMIC DNA]</scope>
    <source>
        <strain evidence="3 4">F0268</strain>
    </source>
</reference>
<dbReference type="SUPFAM" id="SSF52980">
    <property type="entry name" value="Restriction endonuclease-like"/>
    <property type="match status" value="1"/>
</dbReference>
<sequence length="482" mass="55479">MKFIGRKSELSKLEEEYNRDSSFVVIYGRRRVGKTTLIKEFLKEKTAFYFLATEELENQSMKRLAGVAARTTKNTLLQKTTFTDWLDLFQVIADYKPEEKKVFVIDEFPYLVKTNSAFPSILQNAWDEILKDSNVMLILSGSFIGMMQKHALSYDSPLYGRRTAQIRLAPLPFTDIYAVQKMPFDHAVEQYAITGGIPKYLEFFEDGRPLEEQVKDTVLSKNGFLYEEPNFLLKSESMAAVNYFSIIKAIADGNHKLGKIAGILGQESSSLTPYLSTLLDLGFIEKRTPITEKNPEKSRKGLYFIADNFIRFWFRYVYPYKGELELDNMQIVLDEIHKDFREKFVAFAYEDICKSIFVELCRNKAFPFLPSRIGSYWLNDFDSDTEIDVVSVDHQNKRVFTGECKYHANPIDAPVYFALKEKVDCSAEIRKAFPGYEIIYGVFSKSGFTRRMLDIAKEGSGILLINEDVLYKGYSASSLELL</sequence>
<evidence type="ECO:0000313" key="4">
    <source>
        <dbReference type="Proteomes" id="UP000004121"/>
    </source>
</evidence>
<evidence type="ECO:0008006" key="5">
    <source>
        <dbReference type="Google" id="ProtNLM"/>
    </source>
</evidence>
<organism evidence="3 4">
    <name type="scientific">Oribacterium sinus F0268</name>
    <dbReference type="NCBI Taxonomy" id="585501"/>
    <lineage>
        <taxon>Bacteria</taxon>
        <taxon>Bacillati</taxon>
        <taxon>Bacillota</taxon>
        <taxon>Clostridia</taxon>
        <taxon>Lachnospirales</taxon>
        <taxon>Lachnospiraceae</taxon>
        <taxon>Oribacterium</taxon>
    </lineage>
</organism>
<dbReference type="GO" id="GO:0005524">
    <property type="term" value="F:ATP binding"/>
    <property type="evidence" value="ECO:0007669"/>
    <property type="project" value="InterPro"/>
</dbReference>
<dbReference type="AlphaFoldDB" id="C2L065"/>
<dbReference type="InterPro" id="IPR004256">
    <property type="entry name" value="DUF234"/>
</dbReference>
<dbReference type="OrthoDB" id="9813134at2"/>
<dbReference type="PANTHER" id="PTHR34704">
    <property type="entry name" value="ATPASE"/>
    <property type="match status" value="1"/>
</dbReference>
<dbReference type="InterPro" id="IPR011579">
    <property type="entry name" value="ATPase_dom"/>
</dbReference>
<dbReference type="HOGENOM" id="CLU_041137_3_0_9"/>
<protein>
    <recommendedName>
        <fullName evidence="5">ATPase domain-containing protein</fullName>
    </recommendedName>
</protein>
<evidence type="ECO:0000259" key="1">
    <source>
        <dbReference type="Pfam" id="PF01637"/>
    </source>
</evidence>
<name>C2L065_9FIRM</name>
<dbReference type="InterPro" id="IPR036390">
    <property type="entry name" value="WH_DNA-bd_sf"/>
</dbReference>
<dbReference type="PANTHER" id="PTHR34704:SF1">
    <property type="entry name" value="ATPASE"/>
    <property type="match status" value="1"/>
</dbReference>